<dbReference type="InterPro" id="IPR031566">
    <property type="entry name" value="CitMHS_2"/>
</dbReference>
<comment type="subcellular location">
    <subcellularLocation>
        <location evidence="1">Membrane</location>
        <topology evidence="1">Multi-pass membrane protein</topology>
    </subcellularLocation>
</comment>
<evidence type="ECO:0000313" key="8">
    <source>
        <dbReference type="Proteomes" id="UP000245133"/>
    </source>
</evidence>
<reference evidence="7 8" key="1">
    <citation type="submission" date="2018-02" db="EMBL/GenBank/DDBJ databases">
        <title>Novel Leptospira species isolated from soil and water in Japan.</title>
        <authorList>
            <person name="Nakao R."/>
            <person name="Masuzawa T."/>
        </authorList>
    </citation>
    <scope>NUCLEOTIDE SEQUENCE [LARGE SCALE GENOMIC DNA]</scope>
    <source>
        <strain evidence="7 8">YH101</strain>
    </source>
</reference>
<feature type="signal peptide" evidence="6">
    <location>
        <begin position="1"/>
        <end position="24"/>
    </location>
</feature>
<keyword evidence="3 5" id="KW-1133">Transmembrane helix</keyword>
<gene>
    <name evidence="7" type="primary">arsB</name>
    <name evidence="7" type="ORF">LPTSP4_21510</name>
</gene>
<dbReference type="GO" id="GO:0005886">
    <property type="term" value="C:plasma membrane"/>
    <property type="evidence" value="ECO:0007669"/>
    <property type="project" value="TreeGrafter"/>
</dbReference>
<dbReference type="OrthoDB" id="9765532at2"/>
<feature type="transmembrane region" description="Helical" evidence="5">
    <location>
        <begin position="119"/>
        <end position="138"/>
    </location>
</feature>
<organism evidence="7 8">
    <name type="scientific">Leptospira ryugenii</name>
    <dbReference type="NCBI Taxonomy" id="1917863"/>
    <lineage>
        <taxon>Bacteria</taxon>
        <taxon>Pseudomonadati</taxon>
        <taxon>Spirochaetota</taxon>
        <taxon>Spirochaetia</taxon>
        <taxon>Leptospirales</taxon>
        <taxon>Leptospiraceae</taxon>
        <taxon>Leptospira</taxon>
    </lineage>
</organism>
<dbReference type="PANTHER" id="PTHR10283:SF82">
    <property type="entry name" value="SOLUTE CARRIER FAMILY 13 MEMBER 2"/>
    <property type="match status" value="1"/>
</dbReference>
<evidence type="ECO:0000256" key="1">
    <source>
        <dbReference type="ARBA" id="ARBA00004141"/>
    </source>
</evidence>
<dbReference type="AlphaFoldDB" id="A0A2P2E163"/>
<dbReference type="PANTHER" id="PTHR10283">
    <property type="entry name" value="SOLUTE CARRIER FAMILY 13 MEMBER"/>
    <property type="match status" value="1"/>
</dbReference>
<feature type="chain" id="PRO_5015161743" evidence="6">
    <location>
        <begin position="25"/>
        <end position="487"/>
    </location>
</feature>
<feature type="transmembrane region" description="Helical" evidence="5">
    <location>
        <begin position="302"/>
        <end position="321"/>
    </location>
</feature>
<feature type="transmembrane region" description="Helical" evidence="5">
    <location>
        <begin position="266"/>
        <end position="290"/>
    </location>
</feature>
<feature type="transmembrane region" description="Helical" evidence="5">
    <location>
        <begin position="88"/>
        <end position="107"/>
    </location>
</feature>
<evidence type="ECO:0000256" key="2">
    <source>
        <dbReference type="ARBA" id="ARBA00022692"/>
    </source>
</evidence>
<keyword evidence="4 5" id="KW-0472">Membrane</keyword>
<dbReference type="GO" id="GO:0022857">
    <property type="term" value="F:transmembrane transporter activity"/>
    <property type="evidence" value="ECO:0007669"/>
    <property type="project" value="UniProtKB-ARBA"/>
</dbReference>
<accession>A0A2P2E163</accession>
<keyword evidence="8" id="KW-1185">Reference proteome</keyword>
<name>A0A2P2E163_9LEPT</name>
<dbReference type="Proteomes" id="UP000245133">
    <property type="component" value="Unassembled WGS sequence"/>
</dbReference>
<comment type="caution">
    <text evidence="7">The sequence shown here is derived from an EMBL/GenBank/DDBJ whole genome shotgun (WGS) entry which is preliminary data.</text>
</comment>
<proteinExistence type="predicted"/>
<feature type="transmembrane region" description="Helical" evidence="5">
    <location>
        <begin position="185"/>
        <end position="207"/>
    </location>
</feature>
<keyword evidence="2 5" id="KW-0812">Transmembrane</keyword>
<protein>
    <submittedName>
        <fullName evidence="7">Na+/H+ antiporter</fullName>
    </submittedName>
</protein>
<evidence type="ECO:0000256" key="5">
    <source>
        <dbReference type="SAM" id="Phobius"/>
    </source>
</evidence>
<feature type="transmembrane region" description="Helical" evidence="5">
    <location>
        <begin position="150"/>
        <end position="173"/>
    </location>
</feature>
<evidence type="ECO:0000313" key="7">
    <source>
        <dbReference type="EMBL" id="GBF50625.1"/>
    </source>
</evidence>
<feature type="transmembrane region" description="Helical" evidence="5">
    <location>
        <begin position="341"/>
        <end position="359"/>
    </location>
</feature>
<dbReference type="Pfam" id="PF16980">
    <property type="entry name" value="CitMHS_2"/>
    <property type="match status" value="1"/>
</dbReference>
<evidence type="ECO:0000256" key="6">
    <source>
        <dbReference type="SAM" id="SignalP"/>
    </source>
</evidence>
<feature type="transmembrane region" description="Helical" evidence="5">
    <location>
        <begin position="228"/>
        <end position="246"/>
    </location>
</feature>
<dbReference type="EMBL" id="BFBB01000005">
    <property type="protein sequence ID" value="GBF50625.1"/>
    <property type="molecule type" value="Genomic_DNA"/>
</dbReference>
<evidence type="ECO:0000256" key="3">
    <source>
        <dbReference type="ARBA" id="ARBA00022989"/>
    </source>
</evidence>
<feature type="transmembrane region" description="Helical" evidence="5">
    <location>
        <begin position="466"/>
        <end position="486"/>
    </location>
</feature>
<sequence>MLRKLLLVLVLLAMFGFVSTQLFAEDPVVTEPTSVQEETGHSSHGESVHQELPYWSVIPFVAILLSIAILPIASHKTEHWWENNNNKLMLAVGLGSISFIILLVYGYGHNIYHTIIFDYIPFIILLGSLFYISGGIVIKGDIAATPLNNSIFLLIGASLASFIGTTGASMLLIRPLLKTNSERKHVVHTVVFFIFLVSNIGGSLTPLGDPPLFLGYLKGVPFDWTFKLFPEMIFASVILLVVYFIWDTLAYKKESKKDIQRDIKSATPISIGGQVNIIWLLGVVLAVAFLNSNYIPAIKDHPSLGFIREATLILLIVASKFTSKEEFRKYNNFTLHPIQEVAYLFIGIFITMIPALVLLEAHGKELGITERWQFFWATGIFSSVLDNAPTYLTFGSLASGLLTPAGADAWTLGQFIGNAQAEEILKAISVGAVFMGANTYIGNAPNFMVKSVAEENKVKMPSFGGYLAYSMGILVPLFIVITFIFFT</sequence>
<evidence type="ECO:0000256" key="4">
    <source>
        <dbReference type="ARBA" id="ARBA00023136"/>
    </source>
</evidence>
<keyword evidence="6" id="KW-0732">Signal</keyword>